<gene>
    <name evidence="2" type="ORF">PSRA_1216</name>
</gene>
<evidence type="ECO:0000313" key="2">
    <source>
        <dbReference type="EMBL" id="OZG51272.1"/>
    </source>
</evidence>
<feature type="region of interest" description="Disordered" evidence="1">
    <location>
        <begin position="125"/>
        <end position="166"/>
    </location>
</feature>
<dbReference type="AlphaFoldDB" id="A0A261EWN7"/>
<keyword evidence="3" id="KW-1185">Reference proteome</keyword>
<evidence type="ECO:0000313" key="3">
    <source>
        <dbReference type="Proteomes" id="UP000216725"/>
    </source>
</evidence>
<proteinExistence type="predicted"/>
<comment type="caution">
    <text evidence="2">The sequence shown here is derived from an EMBL/GenBank/DDBJ whole genome shotgun (WGS) entry which is preliminary data.</text>
</comment>
<name>A0A261EWN7_9BIFI</name>
<dbReference type="EMBL" id="MWWR01000009">
    <property type="protein sequence ID" value="OZG51272.1"/>
    <property type="molecule type" value="Genomic_DNA"/>
</dbReference>
<organism evidence="2 3">
    <name type="scientific">Pseudoscardovia radai</name>
    <dbReference type="NCBI Taxonomy" id="987066"/>
    <lineage>
        <taxon>Bacteria</taxon>
        <taxon>Bacillati</taxon>
        <taxon>Actinomycetota</taxon>
        <taxon>Actinomycetes</taxon>
        <taxon>Bifidobacteriales</taxon>
        <taxon>Bifidobacteriaceae</taxon>
        <taxon>Pseudoscardovia</taxon>
    </lineage>
</organism>
<protein>
    <submittedName>
        <fullName evidence="2">Uncharacterized protein</fullName>
    </submittedName>
</protein>
<accession>A0A261EWN7</accession>
<reference evidence="2 3" key="1">
    <citation type="journal article" date="2017" name="BMC Genomics">
        <title>Comparative genomic and phylogenomic analyses of the Bifidobacteriaceae family.</title>
        <authorList>
            <person name="Lugli G.A."/>
            <person name="Milani C."/>
            <person name="Turroni F."/>
            <person name="Duranti S."/>
            <person name="Mancabelli L."/>
            <person name="Mangifesta M."/>
            <person name="Ferrario C."/>
            <person name="Modesto M."/>
            <person name="Mattarelli P."/>
            <person name="Jiri K."/>
            <person name="van Sinderen D."/>
            <person name="Ventura M."/>
        </authorList>
    </citation>
    <scope>NUCLEOTIDE SEQUENCE [LARGE SCALE GENOMIC DNA]</scope>
    <source>
        <strain evidence="2 3">DSM 24742</strain>
    </source>
</reference>
<dbReference type="RefSeq" id="WP_094661030.1">
    <property type="nucleotide sequence ID" value="NZ_JBKZBR010000007.1"/>
</dbReference>
<sequence length="166" mass="19772">MSDSKKTYHENALKFAEHADETEQDKRRVEIRKDRERRFKGTWPLVDIEEVRKRYAPKDPHGHKQGYKWNFEDNPEDHKHGYVVSCDMITGSLRVFLKIPHTKKSKIKRKAIHIEDNTIGEDKDTHYRIKKRNGNDTAKGIQRTLKRRKNKKNKKKHGKTSDNDNQ</sequence>
<dbReference type="OrthoDB" id="2002806at2"/>
<feature type="region of interest" description="Disordered" evidence="1">
    <location>
        <begin position="1"/>
        <end position="26"/>
    </location>
</feature>
<dbReference type="Proteomes" id="UP000216725">
    <property type="component" value="Unassembled WGS sequence"/>
</dbReference>
<evidence type="ECO:0000256" key="1">
    <source>
        <dbReference type="SAM" id="MobiDB-lite"/>
    </source>
</evidence>
<feature type="compositionally biased region" description="Basic residues" evidence="1">
    <location>
        <begin position="144"/>
        <end position="158"/>
    </location>
</feature>